<dbReference type="AlphaFoldDB" id="A0AAE1MIP8"/>
<evidence type="ECO:0000313" key="10">
    <source>
        <dbReference type="EMBL" id="KAK4263318.1"/>
    </source>
</evidence>
<sequence length="348" mass="38095">MGNKILAFVGMVVAVLIQTAGQVVSKIAMNGGINTYILILYSYALSSLLLLPFITFLLYRSEAPPLNFPSICRFFLLSLFGSAGTVLAYVGLDLSSPTLAAALLNLIPAFTFVLALIFRMEVVHFKEYSSQAKVLGTIVSISGAFVVILYKGPPIFKNHSSVSPYKQFLSLAQSNWVLGGFYLATESLFASLWYIYQASVMKSYPSVMVVVFFQILFSTILSAIFALIVVKDQSEWVLRLDMGLVCIIYEAVADMVIRVSLCAWCVQKAGPLFCSMFKPVGIVFTVIMGALFLGDDFHLGSLGGSIIIVLGFYAVMWGKAKEERKVEASFEDSESSSCHTAPLLQNKT</sequence>
<accession>A0AAE1MIP8</accession>
<feature type="transmembrane region" description="Helical" evidence="6">
    <location>
        <begin position="299"/>
        <end position="317"/>
    </location>
</feature>
<evidence type="ECO:0000256" key="8">
    <source>
        <dbReference type="SAM" id="SignalP"/>
    </source>
</evidence>
<name>A0AAE1MIP8_9FABA</name>
<dbReference type="GO" id="GO:0016020">
    <property type="term" value="C:membrane"/>
    <property type="evidence" value="ECO:0007669"/>
    <property type="project" value="UniProtKB-SubCell"/>
</dbReference>
<feature type="chain" id="PRO_5042163114" description="WAT1-related protein" evidence="8">
    <location>
        <begin position="22"/>
        <end position="348"/>
    </location>
</feature>
<feature type="transmembrane region" description="Helical" evidence="6">
    <location>
        <begin position="98"/>
        <end position="122"/>
    </location>
</feature>
<keyword evidence="11" id="KW-1185">Reference proteome</keyword>
<feature type="transmembrane region" description="Helical" evidence="6">
    <location>
        <begin position="269"/>
        <end position="293"/>
    </location>
</feature>
<evidence type="ECO:0000256" key="5">
    <source>
        <dbReference type="ARBA" id="ARBA00023136"/>
    </source>
</evidence>
<dbReference type="Pfam" id="PF00892">
    <property type="entry name" value="EamA"/>
    <property type="match status" value="2"/>
</dbReference>
<evidence type="ECO:0000256" key="1">
    <source>
        <dbReference type="ARBA" id="ARBA00004141"/>
    </source>
</evidence>
<proteinExistence type="inferred from homology"/>
<feature type="transmembrane region" description="Helical" evidence="6">
    <location>
        <begin position="176"/>
        <end position="195"/>
    </location>
</feature>
<evidence type="ECO:0000256" key="2">
    <source>
        <dbReference type="ARBA" id="ARBA00007635"/>
    </source>
</evidence>
<feature type="domain" description="EamA" evidence="9">
    <location>
        <begin position="9"/>
        <end position="148"/>
    </location>
</feature>
<dbReference type="GO" id="GO:0022857">
    <property type="term" value="F:transmembrane transporter activity"/>
    <property type="evidence" value="ECO:0007669"/>
    <property type="project" value="InterPro"/>
</dbReference>
<feature type="domain" description="EamA" evidence="9">
    <location>
        <begin position="179"/>
        <end position="316"/>
    </location>
</feature>
<keyword evidence="3 6" id="KW-0812">Transmembrane</keyword>
<organism evidence="10 11">
    <name type="scientific">Acacia crassicarpa</name>
    <name type="common">northern wattle</name>
    <dbReference type="NCBI Taxonomy" id="499986"/>
    <lineage>
        <taxon>Eukaryota</taxon>
        <taxon>Viridiplantae</taxon>
        <taxon>Streptophyta</taxon>
        <taxon>Embryophyta</taxon>
        <taxon>Tracheophyta</taxon>
        <taxon>Spermatophyta</taxon>
        <taxon>Magnoliopsida</taxon>
        <taxon>eudicotyledons</taxon>
        <taxon>Gunneridae</taxon>
        <taxon>Pentapetalae</taxon>
        <taxon>rosids</taxon>
        <taxon>fabids</taxon>
        <taxon>Fabales</taxon>
        <taxon>Fabaceae</taxon>
        <taxon>Caesalpinioideae</taxon>
        <taxon>mimosoid clade</taxon>
        <taxon>Acacieae</taxon>
        <taxon>Acacia</taxon>
    </lineage>
</organism>
<evidence type="ECO:0000256" key="3">
    <source>
        <dbReference type="ARBA" id="ARBA00022692"/>
    </source>
</evidence>
<dbReference type="InterPro" id="IPR030184">
    <property type="entry name" value="WAT1-related"/>
</dbReference>
<reference evidence="10" key="1">
    <citation type="submission" date="2023-10" db="EMBL/GenBank/DDBJ databases">
        <title>Chromosome-level genome of the transformable northern wattle, Acacia crassicarpa.</title>
        <authorList>
            <person name="Massaro I."/>
            <person name="Sinha N.R."/>
            <person name="Poethig S."/>
            <person name="Leichty A.R."/>
        </authorList>
    </citation>
    <scope>NUCLEOTIDE SEQUENCE</scope>
    <source>
        <strain evidence="10">Acra3RX</strain>
        <tissue evidence="10">Leaf</tissue>
    </source>
</reference>
<evidence type="ECO:0000256" key="6">
    <source>
        <dbReference type="RuleBase" id="RU363077"/>
    </source>
</evidence>
<protein>
    <recommendedName>
        <fullName evidence="6">WAT1-related protein</fullName>
    </recommendedName>
</protein>
<feature type="compositionally biased region" description="Polar residues" evidence="7">
    <location>
        <begin position="335"/>
        <end position="348"/>
    </location>
</feature>
<comment type="similarity">
    <text evidence="2 6">Belongs to the drug/metabolite transporter (DMT) superfamily. Plant drug/metabolite exporter (P-DME) (TC 2.A.7.4) family.</text>
</comment>
<feature type="transmembrane region" description="Helical" evidence="6">
    <location>
        <begin position="71"/>
        <end position="92"/>
    </location>
</feature>
<feature type="region of interest" description="Disordered" evidence="7">
    <location>
        <begin position="329"/>
        <end position="348"/>
    </location>
</feature>
<feature type="transmembrane region" description="Helical" evidence="6">
    <location>
        <begin position="236"/>
        <end position="257"/>
    </location>
</feature>
<comment type="subcellular location">
    <subcellularLocation>
        <location evidence="1 6">Membrane</location>
        <topology evidence="1 6">Multi-pass membrane protein</topology>
    </subcellularLocation>
</comment>
<comment type="caution">
    <text evidence="10">The sequence shown here is derived from an EMBL/GenBank/DDBJ whole genome shotgun (WGS) entry which is preliminary data.</text>
</comment>
<dbReference type="Proteomes" id="UP001293593">
    <property type="component" value="Unassembled WGS sequence"/>
</dbReference>
<evidence type="ECO:0000313" key="11">
    <source>
        <dbReference type="Proteomes" id="UP001293593"/>
    </source>
</evidence>
<gene>
    <name evidence="10" type="ORF">QN277_028748</name>
</gene>
<dbReference type="EMBL" id="JAWXYG010000009">
    <property type="protein sequence ID" value="KAK4263318.1"/>
    <property type="molecule type" value="Genomic_DNA"/>
</dbReference>
<dbReference type="SUPFAM" id="SSF103481">
    <property type="entry name" value="Multidrug resistance efflux transporter EmrE"/>
    <property type="match status" value="2"/>
</dbReference>
<feature type="transmembrane region" description="Helical" evidence="6">
    <location>
        <begin position="35"/>
        <end position="59"/>
    </location>
</feature>
<keyword evidence="8" id="KW-0732">Signal</keyword>
<dbReference type="InterPro" id="IPR000620">
    <property type="entry name" value="EamA_dom"/>
</dbReference>
<feature type="signal peptide" evidence="8">
    <location>
        <begin position="1"/>
        <end position="21"/>
    </location>
</feature>
<dbReference type="PANTHER" id="PTHR31218">
    <property type="entry name" value="WAT1-RELATED PROTEIN"/>
    <property type="match status" value="1"/>
</dbReference>
<dbReference type="InterPro" id="IPR037185">
    <property type="entry name" value="EmrE-like"/>
</dbReference>
<evidence type="ECO:0000256" key="4">
    <source>
        <dbReference type="ARBA" id="ARBA00022989"/>
    </source>
</evidence>
<keyword evidence="5 6" id="KW-0472">Membrane</keyword>
<evidence type="ECO:0000256" key="7">
    <source>
        <dbReference type="SAM" id="MobiDB-lite"/>
    </source>
</evidence>
<feature type="transmembrane region" description="Helical" evidence="6">
    <location>
        <begin position="134"/>
        <end position="156"/>
    </location>
</feature>
<evidence type="ECO:0000259" key="9">
    <source>
        <dbReference type="Pfam" id="PF00892"/>
    </source>
</evidence>
<feature type="transmembrane region" description="Helical" evidence="6">
    <location>
        <begin position="207"/>
        <end position="230"/>
    </location>
</feature>
<keyword evidence="4 6" id="KW-1133">Transmembrane helix</keyword>